<dbReference type="GO" id="GO:0000785">
    <property type="term" value="C:chromatin"/>
    <property type="evidence" value="ECO:0007669"/>
    <property type="project" value="UniProtKB-ARBA"/>
</dbReference>
<evidence type="ECO:0000256" key="1">
    <source>
        <dbReference type="ARBA" id="ARBA00004123"/>
    </source>
</evidence>
<feature type="compositionally biased region" description="Low complexity" evidence="5">
    <location>
        <begin position="524"/>
        <end position="534"/>
    </location>
</feature>
<organism evidence="8 9">
    <name type="scientific">Papaver somniferum</name>
    <name type="common">Opium poppy</name>
    <dbReference type="NCBI Taxonomy" id="3469"/>
    <lineage>
        <taxon>Eukaryota</taxon>
        <taxon>Viridiplantae</taxon>
        <taxon>Streptophyta</taxon>
        <taxon>Embryophyta</taxon>
        <taxon>Tracheophyta</taxon>
        <taxon>Spermatophyta</taxon>
        <taxon>Magnoliopsida</taxon>
        <taxon>Ranunculales</taxon>
        <taxon>Papaveraceae</taxon>
        <taxon>Papaveroideae</taxon>
        <taxon>Papaver</taxon>
    </lineage>
</organism>
<reference evidence="8 9" key="1">
    <citation type="journal article" date="2018" name="Science">
        <title>The opium poppy genome and morphinan production.</title>
        <authorList>
            <person name="Guo L."/>
            <person name="Winzer T."/>
            <person name="Yang X."/>
            <person name="Li Y."/>
            <person name="Ning Z."/>
            <person name="He Z."/>
            <person name="Teodor R."/>
            <person name="Lu Y."/>
            <person name="Bowser T.A."/>
            <person name="Graham I.A."/>
            <person name="Ye K."/>
        </authorList>
    </citation>
    <scope>NUCLEOTIDE SEQUENCE [LARGE SCALE GENOMIC DNA]</scope>
    <source>
        <strain evidence="9">cv. HN1</strain>
        <tissue evidence="8">Leaves</tissue>
    </source>
</reference>
<feature type="compositionally biased region" description="Basic and acidic residues" evidence="5">
    <location>
        <begin position="228"/>
        <end position="238"/>
    </location>
</feature>
<dbReference type="STRING" id="3469.A0A4Y7KJA8"/>
<feature type="compositionally biased region" description="Basic and acidic residues" evidence="5">
    <location>
        <begin position="260"/>
        <end position="286"/>
    </location>
</feature>
<feature type="compositionally biased region" description="Basic and acidic residues" evidence="5">
    <location>
        <begin position="558"/>
        <end position="598"/>
    </location>
</feature>
<dbReference type="PANTHER" id="PTHR15546">
    <property type="entry name" value="BROMODOMAIN ADJACENT TO ZINC FINGER DOMAIN, 2A"/>
    <property type="match status" value="1"/>
</dbReference>
<keyword evidence="9" id="KW-1185">Reference proteome</keyword>
<evidence type="ECO:0008006" key="10">
    <source>
        <dbReference type="Google" id="ProtNLM"/>
    </source>
</evidence>
<evidence type="ECO:0000313" key="9">
    <source>
        <dbReference type="Proteomes" id="UP000316621"/>
    </source>
</evidence>
<gene>
    <name evidence="8" type="ORF">C5167_048915</name>
</gene>
<dbReference type="PANTHER" id="PTHR15546:SF2">
    <property type="entry name" value="DDT DOMAIN-CONTAINING PROTEIN DDB_G0282237"/>
    <property type="match status" value="1"/>
</dbReference>
<evidence type="ECO:0000256" key="3">
    <source>
        <dbReference type="ARBA" id="ARBA00023242"/>
    </source>
</evidence>
<dbReference type="PROSITE" id="PS50827">
    <property type="entry name" value="DDT"/>
    <property type="match status" value="1"/>
</dbReference>
<feature type="compositionally biased region" description="Basic and acidic residues" evidence="5">
    <location>
        <begin position="510"/>
        <end position="523"/>
    </location>
</feature>
<dbReference type="InterPro" id="IPR053271">
    <property type="entry name" value="DDT_domain"/>
</dbReference>
<keyword evidence="3 4" id="KW-0539">Nucleus</keyword>
<dbReference type="InterPro" id="IPR013136">
    <property type="entry name" value="WSTF_Acf1_Cbp146"/>
</dbReference>
<feature type="compositionally biased region" description="Basic and acidic residues" evidence="5">
    <location>
        <begin position="484"/>
        <end position="494"/>
    </location>
</feature>
<evidence type="ECO:0000313" key="8">
    <source>
        <dbReference type="EMBL" id="RZC73433.1"/>
    </source>
</evidence>
<dbReference type="InterPro" id="IPR028941">
    <property type="entry name" value="WHIM2_dom"/>
</dbReference>
<feature type="region of interest" description="Disordered" evidence="5">
    <location>
        <begin position="204"/>
        <end position="288"/>
    </location>
</feature>
<feature type="compositionally biased region" description="Polar residues" evidence="5">
    <location>
        <begin position="495"/>
        <end position="508"/>
    </location>
</feature>
<name>A0A4Y7KJA8_PAPSO</name>
<feature type="region of interest" description="Disordered" evidence="5">
    <location>
        <begin position="461"/>
        <end position="598"/>
    </location>
</feature>
<dbReference type="Pfam" id="PF15612">
    <property type="entry name" value="WHIM1"/>
    <property type="match status" value="1"/>
</dbReference>
<proteinExistence type="predicted"/>
<evidence type="ECO:0000259" key="6">
    <source>
        <dbReference type="PROSITE" id="PS50827"/>
    </source>
</evidence>
<dbReference type="Pfam" id="PF15613">
    <property type="entry name" value="WSD"/>
    <property type="match status" value="1"/>
</dbReference>
<evidence type="ECO:0000256" key="5">
    <source>
        <dbReference type="SAM" id="MobiDB-lite"/>
    </source>
</evidence>
<evidence type="ECO:0000259" key="7">
    <source>
        <dbReference type="PROSITE" id="PS51136"/>
    </source>
</evidence>
<comment type="subcellular location">
    <subcellularLocation>
        <location evidence="1 4">Nucleus</location>
    </subcellularLocation>
</comment>
<dbReference type="Pfam" id="PF02791">
    <property type="entry name" value="DDT"/>
    <property type="match status" value="1"/>
</dbReference>
<sequence>MPLYKRKPFPLVDSPDDLEPRDLVFQVRFTKEIFKDYQEYLKRINLYRRRIWTCKVTGKANLTYEEALVSEQCAAEKVQQFPKELMAPVLHIIQFSTLTLRDLLVTLSRKLQERQLVEGLELHVRKKDKSFPCKILKILEDSDPISYEVGWIGKDKKVTGSSVVNFNDLIRRKLPVSREVLKSFIRESTSQSSPWVIHDNLAREHGISTEPPEDSNDDDDNARKKKNHELCKQKRKEPEDDNSLIRRKKAKKGVQTAEEEPIKYPIDDSLVKPGADDPKFTDRPPPSRDFGVPEEYVGDLLMVWDFCSSFGRLLHLSPFSLEDFESAICHKDTNLNLIMESHSAFFQLLIKDEGDYFTAVQKKKRKSKITLLNWSEYLCDFLEMKEISEFSTHIATIKRGHYGLLDPHYKLAIFRELVVCALDTDAFRDRLDDSIEQQQALAAKKRGVALEEGRKRREEKLLKAESNGKQVLNGHSLENGGKVHHYENGSDDKQNGSNYKPNGSNGKQNGCEDKENGCEDKENGSNSKSNGSNDKQNGDVAEEENKHILVYRRKKASGNRERNSVEEPSSNEEHKESDKQSRDKRNEAKENRNEGQTKEVLQKEIEKLYVCTYSLGKDKDYNRYWFFRHEGRLFIESSDSKYWGYYSAKEELDALVGSLNPKGERERALQKQLQKSYDKISLALQKRSKDIAFNIALEEAVVRRSTRVHAPVRDNPAKAFLRYVNKWKE</sequence>
<dbReference type="Pfam" id="PF10537">
    <property type="entry name" value="WAC_Acf1_DNA_bd"/>
    <property type="match status" value="1"/>
</dbReference>
<dbReference type="Proteomes" id="UP000316621">
    <property type="component" value="Chromosome 8"/>
</dbReference>
<dbReference type="InterPro" id="IPR028942">
    <property type="entry name" value="WHIM1_dom"/>
</dbReference>
<dbReference type="GO" id="GO:0005634">
    <property type="term" value="C:nucleus"/>
    <property type="evidence" value="ECO:0007669"/>
    <property type="project" value="UniProtKB-SubCell"/>
</dbReference>
<feature type="domain" description="WAC" evidence="7">
    <location>
        <begin position="22"/>
        <end position="129"/>
    </location>
</feature>
<feature type="compositionally biased region" description="Acidic residues" evidence="5">
    <location>
        <begin position="211"/>
        <end position="220"/>
    </location>
</feature>
<dbReference type="SMART" id="SM00571">
    <property type="entry name" value="DDT"/>
    <property type="match status" value="1"/>
</dbReference>
<evidence type="ECO:0000256" key="4">
    <source>
        <dbReference type="PROSITE-ProRule" id="PRU00475"/>
    </source>
</evidence>
<dbReference type="OMA" id="FVEVHCA"/>
<dbReference type="AlphaFoldDB" id="A0A4Y7KJA8"/>
<dbReference type="Gramene" id="RZC73433">
    <property type="protein sequence ID" value="RZC73433"/>
    <property type="gene ID" value="C5167_048915"/>
</dbReference>
<dbReference type="InterPro" id="IPR018501">
    <property type="entry name" value="DDT_dom"/>
</dbReference>
<dbReference type="PROSITE" id="PS51136">
    <property type="entry name" value="WAC"/>
    <property type="match status" value="1"/>
</dbReference>
<protein>
    <recommendedName>
        <fullName evidence="10">DDT domain-containing protein</fullName>
    </recommendedName>
</protein>
<keyword evidence="2" id="KW-0175">Coiled coil</keyword>
<evidence type="ECO:0000256" key="2">
    <source>
        <dbReference type="ARBA" id="ARBA00023054"/>
    </source>
</evidence>
<accession>A0A4Y7KJA8</accession>
<feature type="domain" description="DDT" evidence="6">
    <location>
        <begin position="294"/>
        <end position="355"/>
    </location>
</feature>
<dbReference type="EMBL" id="CM010722">
    <property type="protein sequence ID" value="RZC73433.1"/>
    <property type="molecule type" value="Genomic_DNA"/>
</dbReference>